<feature type="region of interest" description="Disordered" evidence="1">
    <location>
        <begin position="344"/>
        <end position="411"/>
    </location>
</feature>
<protein>
    <submittedName>
        <fullName evidence="2">Uncharacterized protein</fullName>
    </submittedName>
</protein>
<dbReference type="AlphaFoldDB" id="A0A7J6PKI7"/>
<name>A0A7J6PKI7_PEROL</name>
<proteinExistence type="predicted"/>
<dbReference type="OrthoDB" id="10447509at2759"/>
<evidence type="ECO:0000313" key="2">
    <source>
        <dbReference type="EMBL" id="KAF4696427.1"/>
    </source>
</evidence>
<dbReference type="Proteomes" id="UP000541610">
    <property type="component" value="Unassembled WGS sequence"/>
</dbReference>
<feature type="compositionally biased region" description="Basic and acidic residues" evidence="1">
    <location>
        <begin position="402"/>
        <end position="411"/>
    </location>
</feature>
<accession>A0A7J6PKI7</accession>
<evidence type="ECO:0000256" key="1">
    <source>
        <dbReference type="SAM" id="MobiDB-lite"/>
    </source>
</evidence>
<dbReference type="CDD" id="cd00303">
    <property type="entry name" value="retropepsin_like"/>
    <property type="match status" value="1"/>
</dbReference>
<comment type="caution">
    <text evidence="2">The sequence shown here is derived from an EMBL/GenBank/DDBJ whole genome shotgun (WGS) entry which is preliminary data.</text>
</comment>
<evidence type="ECO:0000313" key="3">
    <source>
        <dbReference type="Proteomes" id="UP000541610"/>
    </source>
</evidence>
<dbReference type="InterPro" id="IPR021109">
    <property type="entry name" value="Peptidase_aspartic_dom_sf"/>
</dbReference>
<feature type="compositionally biased region" description="Polar residues" evidence="1">
    <location>
        <begin position="371"/>
        <end position="384"/>
    </location>
</feature>
<sequence length="720" mass="80108">MTTGPDIETPDDDGAPSRKRFAFLKDTVIKELDKENEFVDSSEALSERSLRRLENVSLAVQNMVGLTSFCVYGSLPGLSFRGPNDKLLQLSPSAFCKAWNLARPKHWTEGCWRKVVNVLDTSRLTSPLKLVVLAYVLPDEQASALQEICFNHLPTLTLWTGIDVPEEGCHDVLKEVYERLEQDFAEADSSLLLKHWVDLEPNGYVWSRFCSEERLRAAQVLHIDLGSSDGWSLRRDKLISCLDSFPFFRDSAIKSQYFPDLMETTDLNQFDQILEDMAKVLLLMVLFRPRIRRTVVILPGSMGRRIMLFRQSPRPLAVRHHPQLNVRHLRVHLLRARWVGTRVADRSQEKEQSTASTSLKQEAASMVRIGTKTSPTTSVVTAGSGNDVPEDDHFNSATSSAHDSESSDTHDDATVAVTLGSAPASDSSVSGYHDLICANINVVEGKLRPNASSPSIKVRVCCDSGSQLNLITSGFVEHHGLLTRSIRPTSFSGIGGEVHKFTRTAEVLVTLGNGFYVVKCGVVPKLPSQSDLLLNHETAKQLSTVPPEGAVDWDKLDEVIEGTLSAEWTRVPSAEGFLMRLRKLDDKEARDHPDQKYCCEMAVDSSCAPGVAFTDDKTASPSVYDYGYDIYRKLPEVQRQQYDQAVSQFCEDGHWEEVDEITSSTSSTVEGDVYEKTSSFKTRPVIDAVQLNKKFTNTGSYSASYGGCLQPETMVRVILL</sequence>
<dbReference type="Gene3D" id="2.40.70.10">
    <property type="entry name" value="Acid Proteases"/>
    <property type="match status" value="1"/>
</dbReference>
<reference evidence="2 3" key="1">
    <citation type="submission" date="2020-04" db="EMBL/GenBank/DDBJ databases">
        <title>Perkinsus olseni comparative genomics.</title>
        <authorList>
            <person name="Bogema D.R."/>
        </authorList>
    </citation>
    <scope>NUCLEOTIDE SEQUENCE [LARGE SCALE GENOMIC DNA]</scope>
    <source>
        <strain evidence="2">00978-12</strain>
    </source>
</reference>
<organism evidence="2 3">
    <name type="scientific">Perkinsus olseni</name>
    <name type="common">Perkinsus atlanticus</name>
    <dbReference type="NCBI Taxonomy" id="32597"/>
    <lineage>
        <taxon>Eukaryota</taxon>
        <taxon>Sar</taxon>
        <taxon>Alveolata</taxon>
        <taxon>Perkinsozoa</taxon>
        <taxon>Perkinsea</taxon>
        <taxon>Perkinsida</taxon>
        <taxon>Perkinsidae</taxon>
        <taxon>Perkinsus</taxon>
    </lineage>
</organism>
<dbReference type="EMBL" id="JABANP010000011">
    <property type="protein sequence ID" value="KAF4696427.1"/>
    <property type="molecule type" value="Genomic_DNA"/>
</dbReference>
<gene>
    <name evidence="2" type="ORF">FOZ60_000884</name>
</gene>